<organism evidence="1 2">
    <name type="scientific">Didymella rabiei</name>
    <name type="common">Chickpea ascochyta blight fungus</name>
    <name type="synonym">Mycosphaerella rabiei</name>
    <dbReference type="NCBI Taxonomy" id="5454"/>
    <lineage>
        <taxon>Eukaryota</taxon>
        <taxon>Fungi</taxon>
        <taxon>Dikarya</taxon>
        <taxon>Ascomycota</taxon>
        <taxon>Pezizomycotina</taxon>
        <taxon>Dothideomycetes</taxon>
        <taxon>Pleosporomycetidae</taxon>
        <taxon>Pleosporales</taxon>
        <taxon>Pleosporineae</taxon>
        <taxon>Didymellaceae</taxon>
        <taxon>Ascochyta</taxon>
    </lineage>
</organism>
<evidence type="ECO:0000313" key="2">
    <source>
        <dbReference type="Proteomes" id="UP000076837"/>
    </source>
</evidence>
<gene>
    <name evidence="1" type="ORF">ST47_g198</name>
</gene>
<dbReference type="InterPro" id="IPR048527">
    <property type="entry name" value="Sde182_C"/>
</dbReference>
<dbReference type="SUPFAM" id="SSF53590">
    <property type="entry name" value="Nucleoside hydrolase"/>
    <property type="match status" value="1"/>
</dbReference>
<dbReference type="GO" id="GO:0016799">
    <property type="term" value="F:hydrolase activity, hydrolyzing N-glycosyl compounds"/>
    <property type="evidence" value="ECO:0007669"/>
    <property type="project" value="InterPro"/>
</dbReference>
<dbReference type="InterPro" id="IPR036452">
    <property type="entry name" value="Ribo_hydro-like"/>
</dbReference>
<dbReference type="OrthoDB" id="3592035at2759"/>
<dbReference type="Gene3D" id="2.60.40.10">
    <property type="entry name" value="Immunoglobulins"/>
    <property type="match status" value="1"/>
</dbReference>
<protein>
    <submittedName>
        <fullName evidence="1">Uncharacterized protein</fullName>
    </submittedName>
</protein>
<keyword evidence="2" id="KW-1185">Reference proteome</keyword>
<dbReference type="Gene3D" id="3.90.245.10">
    <property type="entry name" value="Ribonucleoside hydrolase-like"/>
    <property type="match status" value="1"/>
</dbReference>
<dbReference type="InterPro" id="IPR011483">
    <property type="entry name" value="Sde182_NH-like"/>
</dbReference>
<dbReference type="STRING" id="5454.A0A163MFG6"/>
<dbReference type="AlphaFoldDB" id="A0A163MFG6"/>
<dbReference type="Pfam" id="PF21027">
    <property type="entry name" value="Sde0182_C"/>
    <property type="match status" value="1"/>
</dbReference>
<proteinExistence type="predicted"/>
<dbReference type="Proteomes" id="UP000076837">
    <property type="component" value="Unassembled WGS sequence"/>
</dbReference>
<comment type="caution">
    <text evidence="1">The sequence shown here is derived from an EMBL/GenBank/DDBJ whole genome shotgun (WGS) entry which is preliminary data.</text>
</comment>
<name>A0A163MFG6_DIDRA</name>
<dbReference type="EMBL" id="JYNV01000005">
    <property type="protein sequence ID" value="KZM28668.1"/>
    <property type="molecule type" value="Genomic_DNA"/>
</dbReference>
<dbReference type="InterPro" id="IPR013783">
    <property type="entry name" value="Ig-like_fold"/>
</dbReference>
<accession>A0A163MFG6</accession>
<evidence type="ECO:0000313" key="1">
    <source>
        <dbReference type="EMBL" id="KZM28668.1"/>
    </source>
</evidence>
<sequence>MRLFHFSSLSLAASVLAQTSNDTRKCETSRYEHKHRVFISTDMSNEPDDQMSLVRFLTYANELDIQGIAGSTSIHKNDSVDEATIRQVISVYGNVTVNLNAHVPPSAPYPSAAELLSKVTTGHPVYGLAALKLNLSDAAAAFVDVIDSSPEPTWFLAWGGTNVLAESLQHVSSTRSANATAQFVSKLRVYAISDQDDAGPWLRLHFPQLFYIVSLHAMSDYARATWNGISGEIFRPADRGGPDSSLITNAWLDQHIRSVGELGKHYPHYDYIMEGDTPSFFPLIKNGLGDPEHPEWGSWGGRYKLLDRSGANSRVYTDATDFAAGVDGAGHLSNHASIWRWRSGYQFDFANRMQWTLDTDYSAHNHAPLAVLADEACGGIVHRTFTLNDTISLDASASWDPDGDVLAFEWFHYRDVVQEMSGPVTDSVVSKNITIVPMNEDGSVVGVTPLANLTMHLILSVTEKREMGLTTYRRVILDPVA</sequence>
<reference evidence="1 2" key="1">
    <citation type="journal article" date="2016" name="Sci. Rep.">
        <title>Draft genome sequencing and secretome analysis of fungal phytopathogen Ascochyta rabiei provides insight into the necrotrophic effector repertoire.</title>
        <authorList>
            <person name="Verma S."/>
            <person name="Gazara R.K."/>
            <person name="Nizam S."/>
            <person name="Parween S."/>
            <person name="Chattopadhyay D."/>
            <person name="Verma P.K."/>
        </authorList>
    </citation>
    <scope>NUCLEOTIDE SEQUENCE [LARGE SCALE GENOMIC DNA]</scope>
    <source>
        <strain evidence="1 2">ArDII</strain>
    </source>
</reference>
<dbReference type="Pfam" id="PF07632">
    <property type="entry name" value="Sde182_NH-like"/>
    <property type="match status" value="1"/>
</dbReference>